<dbReference type="PROSITE" id="PS51473">
    <property type="entry name" value="GNK2"/>
    <property type="match status" value="2"/>
</dbReference>
<evidence type="ECO:0000259" key="15">
    <source>
        <dbReference type="PROSITE" id="PS51473"/>
    </source>
</evidence>
<keyword evidence="3 13" id="KW-0732">Signal</keyword>
<feature type="region of interest" description="Disordered" evidence="11">
    <location>
        <begin position="633"/>
        <end position="655"/>
    </location>
</feature>
<feature type="chain" id="PRO_5041675461" description="Cysteine-rich receptor-like protein kinase 2" evidence="13">
    <location>
        <begin position="29"/>
        <end position="655"/>
    </location>
</feature>
<keyword evidence="4" id="KW-0677">Repeat</keyword>
<keyword evidence="1" id="KW-0723">Serine/threonine-protein kinase</keyword>
<feature type="compositionally biased region" description="Low complexity" evidence="11">
    <location>
        <begin position="634"/>
        <end position="655"/>
    </location>
</feature>
<dbReference type="PROSITE" id="PS00108">
    <property type="entry name" value="PROTEIN_KINASE_ST"/>
    <property type="match status" value="1"/>
</dbReference>
<dbReference type="InterPro" id="IPR008271">
    <property type="entry name" value="Ser/Thr_kinase_AS"/>
</dbReference>
<keyword evidence="5 10" id="KW-0547">Nucleotide-binding</keyword>
<dbReference type="CDD" id="cd23509">
    <property type="entry name" value="Gnk2-like"/>
    <property type="match status" value="2"/>
</dbReference>
<dbReference type="PANTHER" id="PTHR47973">
    <property type="entry name" value="CYSTEINE-RICH RECEPTOR-LIKE PROTEIN KINASE 3"/>
    <property type="match status" value="1"/>
</dbReference>
<dbReference type="PROSITE" id="PS50011">
    <property type="entry name" value="PROTEIN_KINASE_DOM"/>
    <property type="match status" value="1"/>
</dbReference>
<keyword evidence="12" id="KW-1133">Transmembrane helix</keyword>
<evidence type="ECO:0000256" key="4">
    <source>
        <dbReference type="ARBA" id="ARBA00022737"/>
    </source>
</evidence>
<keyword evidence="12" id="KW-0472">Membrane</keyword>
<dbReference type="InterPro" id="IPR001245">
    <property type="entry name" value="Ser-Thr/Tyr_kinase_cat_dom"/>
</dbReference>
<evidence type="ECO:0000256" key="6">
    <source>
        <dbReference type="ARBA" id="ARBA00022777"/>
    </source>
</evidence>
<evidence type="ECO:0008006" key="18">
    <source>
        <dbReference type="Google" id="ProtNLM"/>
    </source>
</evidence>
<dbReference type="FunFam" id="3.30.430.20:FF:000017">
    <property type="entry name" value="Cysteine-rich receptor-like protein kinase 2"/>
    <property type="match status" value="1"/>
</dbReference>
<evidence type="ECO:0000256" key="11">
    <source>
        <dbReference type="SAM" id="MobiDB-lite"/>
    </source>
</evidence>
<keyword evidence="7 10" id="KW-0067">ATP-binding</keyword>
<keyword evidence="2" id="KW-0808">Transferase</keyword>
<evidence type="ECO:0000256" key="7">
    <source>
        <dbReference type="ARBA" id="ARBA00022840"/>
    </source>
</evidence>
<keyword evidence="6" id="KW-0418">Kinase</keyword>
<accession>A0AA88DCQ8</accession>
<dbReference type="FunFam" id="1.10.510.10:FF:000336">
    <property type="entry name" value="Cysteine-rich receptor-like protein kinase 2"/>
    <property type="match status" value="1"/>
</dbReference>
<feature type="domain" description="Protein kinase" evidence="14">
    <location>
        <begin position="335"/>
        <end position="623"/>
    </location>
</feature>
<evidence type="ECO:0000256" key="1">
    <source>
        <dbReference type="ARBA" id="ARBA00022527"/>
    </source>
</evidence>
<feature type="domain" description="Gnk2-homologous" evidence="15">
    <location>
        <begin position="141"/>
        <end position="251"/>
    </location>
</feature>
<evidence type="ECO:0000256" key="12">
    <source>
        <dbReference type="SAM" id="Phobius"/>
    </source>
</evidence>
<keyword evidence="9" id="KW-0325">Glycoprotein</keyword>
<keyword evidence="8" id="KW-0675">Receptor</keyword>
<dbReference type="Gene3D" id="3.30.430.20">
    <property type="entry name" value="Gnk2 domain, C-X8-C-X2-C motif"/>
    <property type="match status" value="2"/>
</dbReference>
<evidence type="ECO:0000256" key="10">
    <source>
        <dbReference type="PROSITE-ProRule" id="PRU10141"/>
    </source>
</evidence>
<dbReference type="InterPro" id="IPR038408">
    <property type="entry name" value="GNK2_sf"/>
</dbReference>
<dbReference type="InterPro" id="IPR011009">
    <property type="entry name" value="Kinase-like_dom_sf"/>
</dbReference>
<keyword evidence="12" id="KW-0812">Transmembrane</keyword>
<dbReference type="Pfam" id="PF07714">
    <property type="entry name" value="PK_Tyr_Ser-Thr"/>
    <property type="match status" value="1"/>
</dbReference>
<dbReference type="SUPFAM" id="SSF56112">
    <property type="entry name" value="Protein kinase-like (PK-like)"/>
    <property type="match status" value="1"/>
</dbReference>
<proteinExistence type="predicted"/>
<keyword evidence="17" id="KW-1185">Reference proteome</keyword>
<dbReference type="Gene3D" id="1.20.5.510">
    <property type="entry name" value="Single helix bin"/>
    <property type="match status" value="1"/>
</dbReference>
<reference evidence="16" key="1">
    <citation type="submission" date="2023-07" db="EMBL/GenBank/DDBJ databases">
        <title>draft genome sequence of fig (Ficus carica).</title>
        <authorList>
            <person name="Takahashi T."/>
            <person name="Nishimura K."/>
        </authorList>
    </citation>
    <scope>NUCLEOTIDE SEQUENCE</scope>
</reference>
<evidence type="ECO:0000313" key="17">
    <source>
        <dbReference type="Proteomes" id="UP001187192"/>
    </source>
</evidence>
<dbReference type="FunFam" id="3.30.200.20:FF:000177">
    <property type="entry name" value="Cysteine-rich receptor-like protein kinase 2"/>
    <property type="match status" value="1"/>
</dbReference>
<dbReference type="EMBL" id="BTGU01000052">
    <property type="protein sequence ID" value="GMN54608.1"/>
    <property type="molecule type" value="Genomic_DNA"/>
</dbReference>
<protein>
    <recommendedName>
        <fullName evidence="18">Cysteine-rich receptor-like protein kinase 2</fullName>
    </recommendedName>
</protein>
<gene>
    <name evidence="16" type="ORF">TIFTF001_023731</name>
</gene>
<evidence type="ECO:0000259" key="14">
    <source>
        <dbReference type="PROSITE" id="PS50011"/>
    </source>
</evidence>
<dbReference type="InterPro" id="IPR017441">
    <property type="entry name" value="Protein_kinase_ATP_BS"/>
</dbReference>
<feature type="domain" description="Gnk2-homologous" evidence="15">
    <location>
        <begin position="32"/>
        <end position="135"/>
    </location>
</feature>
<evidence type="ECO:0000256" key="2">
    <source>
        <dbReference type="ARBA" id="ARBA00022679"/>
    </source>
</evidence>
<dbReference type="GO" id="GO:0004674">
    <property type="term" value="F:protein serine/threonine kinase activity"/>
    <property type="evidence" value="ECO:0007669"/>
    <property type="project" value="UniProtKB-KW"/>
</dbReference>
<name>A0AA88DCQ8_FICCA</name>
<feature type="transmembrane region" description="Helical" evidence="12">
    <location>
        <begin position="273"/>
        <end position="297"/>
    </location>
</feature>
<evidence type="ECO:0000256" key="8">
    <source>
        <dbReference type="ARBA" id="ARBA00023170"/>
    </source>
</evidence>
<dbReference type="InterPro" id="IPR052059">
    <property type="entry name" value="CR_Ser/Thr_kinase"/>
</dbReference>
<evidence type="ECO:0000256" key="13">
    <source>
        <dbReference type="SAM" id="SignalP"/>
    </source>
</evidence>
<dbReference type="FunFam" id="3.30.430.20:FF:000014">
    <property type="entry name" value="Cysteine-rich receptor-like protein kinase 2"/>
    <property type="match status" value="1"/>
</dbReference>
<dbReference type="GO" id="GO:0005524">
    <property type="term" value="F:ATP binding"/>
    <property type="evidence" value="ECO:0007669"/>
    <property type="project" value="UniProtKB-UniRule"/>
</dbReference>
<organism evidence="16 17">
    <name type="scientific">Ficus carica</name>
    <name type="common">Common fig</name>
    <dbReference type="NCBI Taxonomy" id="3494"/>
    <lineage>
        <taxon>Eukaryota</taxon>
        <taxon>Viridiplantae</taxon>
        <taxon>Streptophyta</taxon>
        <taxon>Embryophyta</taxon>
        <taxon>Tracheophyta</taxon>
        <taxon>Spermatophyta</taxon>
        <taxon>Magnoliopsida</taxon>
        <taxon>eudicotyledons</taxon>
        <taxon>Gunneridae</taxon>
        <taxon>Pentapetalae</taxon>
        <taxon>rosids</taxon>
        <taxon>fabids</taxon>
        <taxon>Rosales</taxon>
        <taxon>Moraceae</taxon>
        <taxon>Ficeae</taxon>
        <taxon>Ficus</taxon>
    </lineage>
</organism>
<sequence>MAPKAATELAMIWLWLLLVALIAAPAGADPQTRLLNQGCSQYNASDLSDFYANLNATFSDLGDQLGGGGKHFATAQQTRGSSPVYAMAQCRNYLSVADCSDCFAAAEKQIRNCSAANGARVIYDGCFLRYESNGFYDQTTLPGNVGLCGKQTVSRNAAVFTSAVEEMLSDLQVATPKINGFFAAVKKEATASGGGENVTVYGVAQCAETVTKSGCEACLEVAYANLQSCLPDTDGRAVDAGCFLRYSNASFFAQNQTTNLAPFLSNGSSSKKAIIGGVVGGVGALLLLLLIGFFVWFKRSRKPQAGARGDILGATELQGPVNYRFKDLKSATNNFSQENKLGEGGFGDVYKGTLRNGKLVAVKKLAIGQSQRGKAEFESEVKLISNVHHRNLVRLLGCSNKGPELLLVYEYMANSSLDRFLFGERRGSLNWTQRHDIIMGTAKGLAYLHEEFHICIIHRDIKTSNILLDNDFHPKIADFGLARLLPEDQTHLSTRFAGTLGYTAPEYSIHGQLSEKADVYSYGVVVLEIISGQKSNEIREDDPVGEYLLERAWKLHERNSHIELVDESLDPEEYEGETMKKIIEIALMCIQSSPAARPTMSEVVVLLKSKDSLSPRPLTRPVFVDGNLWPKGDASTSTASSASNATASISRVSGR</sequence>
<dbReference type="Gene3D" id="3.30.200.20">
    <property type="entry name" value="Phosphorylase Kinase, domain 1"/>
    <property type="match status" value="1"/>
</dbReference>
<dbReference type="Proteomes" id="UP001187192">
    <property type="component" value="Unassembled WGS sequence"/>
</dbReference>
<evidence type="ECO:0000256" key="5">
    <source>
        <dbReference type="ARBA" id="ARBA00022741"/>
    </source>
</evidence>
<dbReference type="InterPro" id="IPR002902">
    <property type="entry name" value="GNK2"/>
</dbReference>
<dbReference type="Pfam" id="PF01657">
    <property type="entry name" value="Stress-antifung"/>
    <property type="match status" value="2"/>
</dbReference>
<comment type="caution">
    <text evidence="16">The sequence shown here is derived from an EMBL/GenBank/DDBJ whole genome shotgun (WGS) entry which is preliminary data.</text>
</comment>
<dbReference type="PROSITE" id="PS00107">
    <property type="entry name" value="PROTEIN_KINASE_ATP"/>
    <property type="match status" value="1"/>
</dbReference>
<evidence type="ECO:0000256" key="3">
    <source>
        <dbReference type="ARBA" id="ARBA00022729"/>
    </source>
</evidence>
<dbReference type="CDD" id="cd14066">
    <property type="entry name" value="STKc_IRAK"/>
    <property type="match status" value="1"/>
</dbReference>
<dbReference type="InterPro" id="IPR000719">
    <property type="entry name" value="Prot_kinase_dom"/>
</dbReference>
<evidence type="ECO:0000313" key="16">
    <source>
        <dbReference type="EMBL" id="GMN54608.1"/>
    </source>
</evidence>
<dbReference type="AlphaFoldDB" id="A0AA88DCQ8"/>
<dbReference type="Gene3D" id="1.10.510.10">
    <property type="entry name" value="Transferase(Phosphotransferase) domain 1"/>
    <property type="match status" value="1"/>
</dbReference>
<feature type="signal peptide" evidence="13">
    <location>
        <begin position="1"/>
        <end position="28"/>
    </location>
</feature>
<evidence type="ECO:0000256" key="9">
    <source>
        <dbReference type="ARBA" id="ARBA00023180"/>
    </source>
</evidence>
<dbReference type="SMART" id="SM00220">
    <property type="entry name" value="S_TKc"/>
    <property type="match status" value="1"/>
</dbReference>
<feature type="binding site" evidence="10">
    <location>
        <position position="364"/>
    </location>
    <ligand>
        <name>ATP</name>
        <dbReference type="ChEBI" id="CHEBI:30616"/>
    </ligand>
</feature>